<dbReference type="EMBL" id="BGPR01004066">
    <property type="protein sequence ID" value="GBM95527.1"/>
    <property type="molecule type" value="Genomic_DNA"/>
</dbReference>
<proteinExistence type="predicted"/>
<gene>
    <name evidence="1" type="ORF">AVEN_44998_1</name>
</gene>
<comment type="caution">
    <text evidence="1">The sequence shown here is derived from an EMBL/GenBank/DDBJ whole genome shotgun (WGS) entry which is preliminary data.</text>
</comment>
<dbReference type="Proteomes" id="UP000499080">
    <property type="component" value="Unassembled WGS sequence"/>
</dbReference>
<sequence length="88" mass="10064">MKIRNRHFESCVYKNVLEPQSSWNTNRAHLPNWTSFGTHIYSAFCCGPPNLDKLPAEHFQLFEVMLQNTGYNSASGGVVEMEHTETAF</sequence>
<evidence type="ECO:0000313" key="1">
    <source>
        <dbReference type="EMBL" id="GBM95527.1"/>
    </source>
</evidence>
<evidence type="ECO:0000313" key="2">
    <source>
        <dbReference type="Proteomes" id="UP000499080"/>
    </source>
</evidence>
<organism evidence="1 2">
    <name type="scientific">Araneus ventricosus</name>
    <name type="common">Orbweaver spider</name>
    <name type="synonym">Epeira ventricosa</name>
    <dbReference type="NCBI Taxonomy" id="182803"/>
    <lineage>
        <taxon>Eukaryota</taxon>
        <taxon>Metazoa</taxon>
        <taxon>Ecdysozoa</taxon>
        <taxon>Arthropoda</taxon>
        <taxon>Chelicerata</taxon>
        <taxon>Arachnida</taxon>
        <taxon>Araneae</taxon>
        <taxon>Araneomorphae</taxon>
        <taxon>Entelegynae</taxon>
        <taxon>Araneoidea</taxon>
        <taxon>Araneidae</taxon>
        <taxon>Araneus</taxon>
    </lineage>
</organism>
<protein>
    <submittedName>
        <fullName evidence="1">Uncharacterized protein</fullName>
    </submittedName>
</protein>
<dbReference type="AlphaFoldDB" id="A0A4Y2K077"/>
<reference evidence="1 2" key="1">
    <citation type="journal article" date="2019" name="Sci. Rep.">
        <title>Orb-weaving spider Araneus ventricosus genome elucidates the spidroin gene catalogue.</title>
        <authorList>
            <person name="Kono N."/>
            <person name="Nakamura H."/>
            <person name="Ohtoshi R."/>
            <person name="Moran D.A.P."/>
            <person name="Shinohara A."/>
            <person name="Yoshida Y."/>
            <person name="Fujiwara M."/>
            <person name="Mori M."/>
            <person name="Tomita M."/>
            <person name="Arakawa K."/>
        </authorList>
    </citation>
    <scope>NUCLEOTIDE SEQUENCE [LARGE SCALE GENOMIC DNA]</scope>
</reference>
<keyword evidence="2" id="KW-1185">Reference proteome</keyword>
<name>A0A4Y2K077_ARAVE</name>
<accession>A0A4Y2K077</accession>